<accession>A0A8S3CVR0</accession>
<sequence length="78" mass="8667">MKLRVYDNRLLFVVYESGSLNVFDILTTKQLDAYQITSDHEPVTAMDVVCDTCICGTTKSDLISIDFSSSSSKLQPTP</sequence>
<protein>
    <submittedName>
        <fullName evidence="2">Uncharacterized protein</fullName>
    </submittedName>
</protein>
<evidence type="ECO:0000313" key="1">
    <source>
        <dbReference type="EMBL" id="CAF4539710.1"/>
    </source>
</evidence>
<dbReference type="EMBL" id="CAJOBI010090450">
    <property type="protein sequence ID" value="CAF4539710.1"/>
    <property type="molecule type" value="Genomic_DNA"/>
</dbReference>
<evidence type="ECO:0000313" key="3">
    <source>
        <dbReference type="Proteomes" id="UP000681720"/>
    </source>
</evidence>
<gene>
    <name evidence="2" type="ORF">GIL414_LOCUS54585</name>
    <name evidence="1" type="ORF">SMN809_LOCUS36569</name>
</gene>
<dbReference type="SUPFAM" id="SSF50978">
    <property type="entry name" value="WD40 repeat-like"/>
    <property type="match status" value="1"/>
</dbReference>
<comment type="caution">
    <text evidence="2">The sequence shown here is derived from an EMBL/GenBank/DDBJ whole genome shotgun (WGS) entry which is preliminary data.</text>
</comment>
<reference evidence="2" key="1">
    <citation type="submission" date="2021-02" db="EMBL/GenBank/DDBJ databases">
        <authorList>
            <person name="Nowell W R."/>
        </authorList>
    </citation>
    <scope>NUCLEOTIDE SEQUENCE</scope>
</reference>
<organism evidence="2 3">
    <name type="scientific">Rotaria magnacalcarata</name>
    <dbReference type="NCBI Taxonomy" id="392030"/>
    <lineage>
        <taxon>Eukaryota</taxon>
        <taxon>Metazoa</taxon>
        <taxon>Spiralia</taxon>
        <taxon>Gnathifera</taxon>
        <taxon>Rotifera</taxon>
        <taxon>Eurotatoria</taxon>
        <taxon>Bdelloidea</taxon>
        <taxon>Philodinida</taxon>
        <taxon>Philodinidae</taxon>
        <taxon>Rotaria</taxon>
    </lineage>
</organism>
<feature type="non-terminal residue" evidence="2">
    <location>
        <position position="78"/>
    </location>
</feature>
<dbReference type="Proteomes" id="UP000676336">
    <property type="component" value="Unassembled WGS sequence"/>
</dbReference>
<dbReference type="AlphaFoldDB" id="A0A8S3CVR0"/>
<dbReference type="InterPro" id="IPR036322">
    <property type="entry name" value="WD40_repeat_dom_sf"/>
</dbReference>
<evidence type="ECO:0000313" key="2">
    <source>
        <dbReference type="EMBL" id="CAF4955967.1"/>
    </source>
</evidence>
<dbReference type="Proteomes" id="UP000681720">
    <property type="component" value="Unassembled WGS sequence"/>
</dbReference>
<name>A0A8S3CVR0_9BILA</name>
<proteinExistence type="predicted"/>
<dbReference type="EMBL" id="CAJOBJ010191718">
    <property type="protein sequence ID" value="CAF4955967.1"/>
    <property type="molecule type" value="Genomic_DNA"/>
</dbReference>